<protein>
    <recommendedName>
        <fullName evidence="8">Probable membrane transporter protein</fullName>
    </recommendedName>
</protein>
<reference evidence="9 10" key="1">
    <citation type="submission" date="2019-11" db="EMBL/GenBank/DDBJ databases">
        <title>Novel species isolated from a subtropical stream in China.</title>
        <authorList>
            <person name="Lu H."/>
        </authorList>
    </citation>
    <scope>NUCLEOTIDE SEQUENCE [LARGE SCALE GENOMIC DNA]</scope>
    <source>
        <strain evidence="9 10">FT92W</strain>
    </source>
</reference>
<evidence type="ECO:0000256" key="2">
    <source>
        <dbReference type="ARBA" id="ARBA00009142"/>
    </source>
</evidence>
<dbReference type="EMBL" id="WKJJ01000001">
    <property type="protein sequence ID" value="MRV70357.1"/>
    <property type="molecule type" value="Genomic_DNA"/>
</dbReference>
<feature type="transmembrane region" description="Helical" evidence="8">
    <location>
        <begin position="227"/>
        <end position="247"/>
    </location>
</feature>
<dbReference type="InterPro" id="IPR002781">
    <property type="entry name" value="TM_pro_TauE-like"/>
</dbReference>
<dbReference type="InterPro" id="IPR052017">
    <property type="entry name" value="TSUP"/>
</dbReference>
<keyword evidence="4 8" id="KW-1003">Cell membrane</keyword>
<dbReference type="PANTHER" id="PTHR30269">
    <property type="entry name" value="TRANSMEMBRANE PROTEIN YFCA"/>
    <property type="match status" value="1"/>
</dbReference>
<evidence type="ECO:0000256" key="6">
    <source>
        <dbReference type="ARBA" id="ARBA00022989"/>
    </source>
</evidence>
<feature type="transmembrane region" description="Helical" evidence="8">
    <location>
        <begin position="79"/>
        <end position="96"/>
    </location>
</feature>
<evidence type="ECO:0000256" key="7">
    <source>
        <dbReference type="ARBA" id="ARBA00023136"/>
    </source>
</evidence>
<dbReference type="GO" id="GO:0005886">
    <property type="term" value="C:plasma membrane"/>
    <property type="evidence" value="ECO:0007669"/>
    <property type="project" value="UniProtKB-SubCell"/>
</dbReference>
<feature type="transmembrane region" description="Helical" evidence="8">
    <location>
        <begin position="101"/>
        <end position="119"/>
    </location>
</feature>
<feature type="transmembrane region" description="Helical" evidence="8">
    <location>
        <begin position="131"/>
        <end position="153"/>
    </location>
</feature>
<comment type="subcellular location">
    <subcellularLocation>
        <location evidence="1 8">Cell membrane</location>
        <topology evidence="1 8">Multi-pass membrane protein</topology>
    </subcellularLocation>
</comment>
<evidence type="ECO:0000256" key="5">
    <source>
        <dbReference type="ARBA" id="ARBA00022692"/>
    </source>
</evidence>
<organism evidence="9 10">
    <name type="scientific">Pseudoduganella rivuli</name>
    <dbReference type="NCBI Taxonomy" id="2666085"/>
    <lineage>
        <taxon>Bacteria</taxon>
        <taxon>Pseudomonadati</taxon>
        <taxon>Pseudomonadota</taxon>
        <taxon>Betaproteobacteria</taxon>
        <taxon>Burkholderiales</taxon>
        <taxon>Oxalobacteraceae</taxon>
        <taxon>Telluria group</taxon>
        <taxon>Pseudoduganella</taxon>
    </lineage>
</organism>
<sequence length="248" mass="26520">MPADLSYSEFAIVWCAVASAYVIFSIAGFGTALVASPILAQFVPVAHIVPLLALLDFFAAATNLARDGRHAEVAELKRLVPLMMAGSAVGAAVLLYTRPDILMLMLGIFVIAYALYSLSGLKPDTRFSAGAAIPFGLVGGMFSALFGSGGFLYSIYLTGRIDDKNRVRITQSTLIGMSTLTRLVFFVAAGVYANTGLLLLAAMLATAMLCGVFVGRRITLKLTREQFIRVVNVVVLVSGVFLLLRYFS</sequence>
<keyword evidence="6 8" id="KW-1133">Transmembrane helix</keyword>
<name>A0A7X2IIV2_9BURK</name>
<keyword evidence="3" id="KW-0813">Transport</keyword>
<keyword evidence="5 8" id="KW-0812">Transmembrane</keyword>
<dbReference type="AlphaFoldDB" id="A0A7X2IIV2"/>
<evidence type="ECO:0000313" key="10">
    <source>
        <dbReference type="Proteomes" id="UP000446768"/>
    </source>
</evidence>
<evidence type="ECO:0000313" key="9">
    <source>
        <dbReference type="EMBL" id="MRV70357.1"/>
    </source>
</evidence>
<dbReference type="Proteomes" id="UP000446768">
    <property type="component" value="Unassembled WGS sequence"/>
</dbReference>
<feature type="transmembrane region" description="Helical" evidence="8">
    <location>
        <begin position="198"/>
        <end position="215"/>
    </location>
</feature>
<dbReference type="Pfam" id="PF01925">
    <property type="entry name" value="TauE"/>
    <property type="match status" value="1"/>
</dbReference>
<keyword evidence="10" id="KW-1185">Reference proteome</keyword>
<keyword evidence="7 8" id="KW-0472">Membrane</keyword>
<evidence type="ECO:0000256" key="3">
    <source>
        <dbReference type="ARBA" id="ARBA00022448"/>
    </source>
</evidence>
<dbReference type="RefSeq" id="WP_154370838.1">
    <property type="nucleotide sequence ID" value="NZ_WKJJ01000001.1"/>
</dbReference>
<evidence type="ECO:0000256" key="4">
    <source>
        <dbReference type="ARBA" id="ARBA00022475"/>
    </source>
</evidence>
<feature type="transmembrane region" description="Helical" evidence="8">
    <location>
        <begin position="42"/>
        <end position="59"/>
    </location>
</feature>
<comment type="caution">
    <text evidence="9">The sequence shown here is derived from an EMBL/GenBank/DDBJ whole genome shotgun (WGS) entry which is preliminary data.</text>
</comment>
<comment type="similarity">
    <text evidence="2 8">Belongs to the 4-toluene sulfonate uptake permease (TSUP) (TC 2.A.102) family.</text>
</comment>
<gene>
    <name evidence="9" type="ORF">GJ700_01305</name>
</gene>
<feature type="transmembrane region" description="Helical" evidence="8">
    <location>
        <begin position="174"/>
        <end position="192"/>
    </location>
</feature>
<evidence type="ECO:0000256" key="8">
    <source>
        <dbReference type="RuleBase" id="RU363041"/>
    </source>
</evidence>
<proteinExistence type="inferred from homology"/>
<dbReference type="PANTHER" id="PTHR30269:SF32">
    <property type="entry name" value="MEMBRANE TRANSPORTER PROTEIN-RELATED"/>
    <property type="match status" value="1"/>
</dbReference>
<accession>A0A7X2IIV2</accession>
<feature type="transmembrane region" description="Helical" evidence="8">
    <location>
        <begin position="12"/>
        <end position="35"/>
    </location>
</feature>
<evidence type="ECO:0000256" key="1">
    <source>
        <dbReference type="ARBA" id="ARBA00004651"/>
    </source>
</evidence>